<organism evidence="2 3">
    <name type="scientific">Cirrhinus molitorella</name>
    <name type="common">mud carp</name>
    <dbReference type="NCBI Taxonomy" id="172907"/>
    <lineage>
        <taxon>Eukaryota</taxon>
        <taxon>Metazoa</taxon>
        <taxon>Chordata</taxon>
        <taxon>Craniata</taxon>
        <taxon>Vertebrata</taxon>
        <taxon>Euteleostomi</taxon>
        <taxon>Actinopterygii</taxon>
        <taxon>Neopterygii</taxon>
        <taxon>Teleostei</taxon>
        <taxon>Ostariophysi</taxon>
        <taxon>Cypriniformes</taxon>
        <taxon>Cyprinidae</taxon>
        <taxon>Labeoninae</taxon>
        <taxon>Labeonini</taxon>
        <taxon>Cirrhinus</taxon>
    </lineage>
</organism>
<sequence>MTDDVNEQMSERLKDVSEKKGRDPEIEGRRMNTAKTVTYFHALTKKGVMKGALEPKSSKMRERAHMKPTCPL</sequence>
<feature type="region of interest" description="Disordered" evidence="1">
    <location>
        <begin position="1"/>
        <end position="32"/>
    </location>
</feature>
<comment type="caution">
    <text evidence="2">The sequence shown here is derived from an EMBL/GenBank/DDBJ whole genome shotgun (WGS) entry which is preliminary data.</text>
</comment>
<evidence type="ECO:0000256" key="1">
    <source>
        <dbReference type="SAM" id="MobiDB-lite"/>
    </source>
</evidence>
<accession>A0ABR3NPE5</accession>
<feature type="compositionally biased region" description="Basic and acidic residues" evidence="1">
    <location>
        <begin position="9"/>
        <end position="30"/>
    </location>
</feature>
<evidence type="ECO:0000313" key="2">
    <source>
        <dbReference type="EMBL" id="KAL1278671.1"/>
    </source>
</evidence>
<keyword evidence="3" id="KW-1185">Reference proteome</keyword>
<reference evidence="2 3" key="1">
    <citation type="submission" date="2023-09" db="EMBL/GenBank/DDBJ databases">
        <authorList>
            <person name="Wang M."/>
        </authorList>
    </citation>
    <scope>NUCLEOTIDE SEQUENCE [LARGE SCALE GENOMIC DNA]</scope>
    <source>
        <strain evidence="2">GT-2023</strain>
        <tissue evidence="2">Liver</tissue>
    </source>
</reference>
<gene>
    <name evidence="2" type="ORF">QQF64_025344</name>
</gene>
<protein>
    <submittedName>
        <fullName evidence="2">Uncharacterized protein</fullName>
    </submittedName>
</protein>
<evidence type="ECO:0000313" key="3">
    <source>
        <dbReference type="Proteomes" id="UP001558613"/>
    </source>
</evidence>
<proteinExistence type="predicted"/>
<dbReference type="Proteomes" id="UP001558613">
    <property type="component" value="Unassembled WGS sequence"/>
</dbReference>
<feature type="region of interest" description="Disordered" evidence="1">
    <location>
        <begin position="52"/>
        <end position="72"/>
    </location>
</feature>
<feature type="compositionally biased region" description="Basic and acidic residues" evidence="1">
    <location>
        <begin position="56"/>
        <end position="65"/>
    </location>
</feature>
<name>A0ABR3NPE5_9TELE</name>
<dbReference type="EMBL" id="JAYMGO010000003">
    <property type="protein sequence ID" value="KAL1278671.1"/>
    <property type="molecule type" value="Genomic_DNA"/>
</dbReference>